<gene>
    <name evidence="5" type="ORF">ACHAWO_012541</name>
</gene>
<dbReference type="EMBL" id="JALLPJ020000018">
    <property type="protein sequence ID" value="KAL3804968.1"/>
    <property type="molecule type" value="Genomic_DNA"/>
</dbReference>
<dbReference type="Proteomes" id="UP001530400">
    <property type="component" value="Unassembled WGS sequence"/>
</dbReference>
<protein>
    <recommendedName>
        <fullName evidence="7">Cyclin N-terminal domain-containing protein</fullName>
    </recommendedName>
</protein>
<keyword evidence="1" id="KW-0195">Cyclin</keyword>
<dbReference type="AlphaFoldDB" id="A0ABD3QXL9"/>
<dbReference type="Pfam" id="PF02984">
    <property type="entry name" value="Cyclin_C"/>
    <property type="match status" value="1"/>
</dbReference>
<organism evidence="5 6">
    <name type="scientific">Cyclotella atomus</name>
    <dbReference type="NCBI Taxonomy" id="382360"/>
    <lineage>
        <taxon>Eukaryota</taxon>
        <taxon>Sar</taxon>
        <taxon>Stramenopiles</taxon>
        <taxon>Ochrophyta</taxon>
        <taxon>Bacillariophyta</taxon>
        <taxon>Coscinodiscophyceae</taxon>
        <taxon>Thalassiosirophycidae</taxon>
        <taxon>Stephanodiscales</taxon>
        <taxon>Stephanodiscaceae</taxon>
        <taxon>Cyclotella</taxon>
    </lineage>
</organism>
<feature type="domain" description="Cyclin N-terminal" evidence="3">
    <location>
        <begin position="50"/>
        <end position="184"/>
    </location>
</feature>
<evidence type="ECO:0000256" key="2">
    <source>
        <dbReference type="SAM" id="MobiDB-lite"/>
    </source>
</evidence>
<sequence>MRSQSTPRSSTQYSPIAKRAKTESITSPSTQHHEHHASHVTGSSSNIVSIIQTMKHQEFTTYRQLPYLTNNVEVTRSDRHAMCQWGFSILDACKVDRHFAIVALTFFDRFLSCRGLRSVEACLARQQEFQLAYITCLIIALKSREAMNITPTFAAETMCDGMYFPEEFVNLEIEILRALSWRLNGPTPQDFIQHFIELMPASADENAVNMLVKVANGNAEIAMTDYDVAMESYSCIALASIAAALRTVGPMFESREWMNRVAFVMSDALD</sequence>
<dbReference type="FunFam" id="1.10.472.10:FF:000093">
    <property type="entry name" value="Predicted protein"/>
    <property type="match status" value="1"/>
</dbReference>
<dbReference type="PANTHER" id="PTHR10177">
    <property type="entry name" value="CYCLINS"/>
    <property type="match status" value="1"/>
</dbReference>
<dbReference type="InterPro" id="IPR039361">
    <property type="entry name" value="Cyclin"/>
</dbReference>
<evidence type="ECO:0008006" key="7">
    <source>
        <dbReference type="Google" id="ProtNLM"/>
    </source>
</evidence>
<evidence type="ECO:0000259" key="3">
    <source>
        <dbReference type="Pfam" id="PF00134"/>
    </source>
</evidence>
<name>A0ABD3QXL9_9STRA</name>
<feature type="compositionally biased region" description="Polar residues" evidence="2">
    <location>
        <begin position="1"/>
        <end position="14"/>
    </location>
</feature>
<dbReference type="SUPFAM" id="SSF47954">
    <property type="entry name" value="Cyclin-like"/>
    <property type="match status" value="1"/>
</dbReference>
<accession>A0ABD3QXL9</accession>
<dbReference type="Pfam" id="PF00134">
    <property type="entry name" value="Cyclin_N"/>
    <property type="match status" value="1"/>
</dbReference>
<reference evidence="5 6" key="1">
    <citation type="submission" date="2024-10" db="EMBL/GenBank/DDBJ databases">
        <title>Updated reference genomes for cyclostephanoid diatoms.</title>
        <authorList>
            <person name="Roberts W.R."/>
            <person name="Alverson A.J."/>
        </authorList>
    </citation>
    <scope>NUCLEOTIDE SEQUENCE [LARGE SCALE GENOMIC DNA]</scope>
    <source>
        <strain evidence="5 6">AJA010-31</strain>
    </source>
</reference>
<proteinExistence type="predicted"/>
<dbReference type="InterPro" id="IPR004367">
    <property type="entry name" value="Cyclin_C-dom"/>
</dbReference>
<evidence type="ECO:0000256" key="1">
    <source>
        <dbReference type="ARBA" id="ARBA00023127"/>
    </source>
</evidence>
<evidence type="ECO:0000259" key="4">
    <source>
        <dbReference type="Pfam" id="PF02984"/>
    </source>
</evidence>
<dbReference type="Gene3D" id="1.10.472.10">
    <property type="entry name" value="Cyclin-like"/>
    <property type="match status" value="2"/>
</dbReference>
<dbReference type="InterPro" id="IPR036915">
    <property type="entry name" value="Cyclin-like_sf"/>
</dbReference>
<dbReference type="InterPro" id="IPR006671">
    <property type="entry name" value="Cyclin_N"/>
</dbReference>
<evidence type="ECO:0000313" key="5">
    <source>
        <dbReference type="EMBL" id="KAL3804968.1"/>
    </source>
</evidence>
<comment type="caution">
    <text evidence="5">The sequence shown here is derived from an EMBL/GenBank/DDBJ whole genome shotgun (WGS) entry which is preliminary data.</text>
</comment>
<feature type="region of interest" description="Disordered" evidence="2">
    <location>
        <begin position="1"/>
        <end position="42"/>
    </location>
</feature>
<evidence type="ECO:0000313" key="6">
    <source>
        <dbReference type="Proteomes" id="UP001530400"/>
    </source>
</evidence>
<feature type="domain" description="Cyclin C-terminal" evidence="4">
    <location>
        <begin position="186"/>
        <end position="263"/>
    </location>
</feature>
<keyword evidence="6" id="KW-1185">Reference proteome</keyword>